<proteinExistence type="predicted"/>
<accession>A0AAV6YM46</accession>
<evidence type="ECO:0000313" key="2">
    <source>
        <dbReference type="Proteomes" id="UP000824782"/>
    </source>
</evidence>
<name>A0AAV6YM46_ENGPU</name>
<keyword evidence="2" id="KW-1185">Reference proteome</keyword>
<comment type="caution">
    <text evidence="1">The sequence shown here is derived from an EMBL/GenBank/DDBJ whole genome shotgun (WGS) entry which is preliminary data.</text>
</comment>
<protein>
    <submittedName>
        <fullName evidence="1">Uncharacterized protein</fullName>
    </submittedName>
</protein>
<evidence type="ECO:0000313" key="1">
    <source>
        <dbReference type="EMBL" id="KAG8535845.1"/>
    </source>
</evidence>
<organism evidence="1 2">
    <name type="scientific">Engystomops pustulosus</name>
    <name type="common">Tungara frog</name>
    <name type="synonym">Physalaemus pustulosus</name>
    <dbReference type="NCBI Taxonomy" id="76066"/>
    <lineage>
        <taxon>Eukaryota</taxon>
        <taxon>Metazoa</taxon>
        <taxon>Chordata</taxon>
        <taxon>Craniata</taxon>
        <taxon>Vertebrata</taxon>
        <taxon>Euteleostomi</taxon>
        <taxon>Amphibia</taxon>
        <taxon>Batrachia</taxon>
        <taxon>Anura</taxon>
        <taxon>Neobatrachia</taxon>
        <taxon>Hyloidea</taxon>
        <taxon>Leptodactylidae</taxon>
        <taxon>Leiuperinae</taxon>
        <taxon>Engystomops</taxon>
    </lineage>
</organism>
<dbReference type="AlphaFoldDB" id="A0AAV6YM46"/>
<reference evidence="1" key="1">
    <citation type="thesis" date="2020" institute="ProQuest LLC" country="789 East Eisenhower Parkway, Ann Arbor, MI, USA">
        <title>Comparative Genomics and Chromosome Evolution.</title>
        <authorList>
            <person name="Mudd A.B."/>
        </authorList>
    </citation>
    <scope>NUCLEOTIDE SEQUENCE</scope>
    <source>
        <strain evidence="1">237g6f4</strain>
        <tissue evidence="1">Blood</tissue>
    </source>
</reference>
<dbReference type="EMBL" id="WNYA01055964">
    <property type="protein sequence ID" value="KAG8535845.1"/>
    <property type="molecule type" value="Genomic_DNA"/>
</dbReference>
<gene>
    <name evidence="1" type="ORF">GDO81_027644</name>
</gene>
<sequence>MLSFYAQPTGAVRASEVLMEVRVERHFLAELSGESQRLREGGEGKAFSGPWKGPRASFLPPCPKLHPMLSARSSLAAEKRCGSSSSNERSH</sequence>
<dbReference type="Proteomes" id="UP000824782">
    <property type="component" value="Unassembled WGS sequence"/>
</dbReference>